<dbReference type="SUPFAM" id="SSF89550">
    <property type="entry name" value="PHP domain-like"/>
    <property type="match status" value="1"/>
</dbReference>
<evidence type="ECO:0000256" key="2">
    <source>
        <dbReference type="ARBA" id="ARBA00007331"/>
    </source>
</evidence>
<dbReference type="STRING" id="1754192.A0A1Y1X5L1"/>
<name>A0A1Y1X5L1_9FUNG</name>
<sequence length="148" mass="16671">NETISSYDIIAVQPQNEKIFQVACSVLDIDIISLDFSTRLPFYLKLPMVNLAIERGIHFEISYGASLRDISARKHLISNAANLVRVTRGKNIIISSEAQKALEIRGPYDVINLSSIFGLNQALAKNCLTRNCRNVILHSSKYIYLLYI</sequence>
<comment type="subcellular location">
    <subcellularLocation>
        <location evidence="1">Nucleus</location>
    </subcellularLocation>
</comment>
<evidence type="ECO:0000313" key="4">
    <source>
        <dbReference type="EMBL" id="ORX80935.1"/>
    </source>
</evidence>
<keyword evidence="5" id="KW-1185">Reference proteome</keyword>
<dbReference type="GO" id="GO:0008033">
    <property type="term" value="P:tRNA processing"/>
    <property type="evidence" value="ECO:0007669"/>
    <property type="project" value="UniProtKB-KW"/>
</dbReference>
<dbReference type="AlphaFoldDB" id="A0A1Y1X5L1"/>
<reference evidence="4 5" key="1">
    <citation type="submission" date="2016-08" db="EMBL/GenBank/DDBJ databases">
        <title>A Parts List for Fungal Cellulosomes Revealed by Comparative Genomics.</title>
        <authorList>
            <consortium name="DOE Joint Genome Institute"/>
            <person name="Haitjema C.H."/>
            <person name="Gilmore S.P."/>
            <person name="Henske J.K."/>
            <person name="Solomon K.V."/>
            <person name="De Groot R."/>
            <person name="Kuo A."/>
            <person name="Mondo S.J."/>
            <person name="Salamov A.A."/>
            <person name="Labutti K."/>
            <person name="Zhao Z."/>
            <person name="Chiniquy J."/>
            <person name="Barry K."/>
            <person name="Brewer H.M."/>
            <person name="Purvine S.O."/>
            <person name="Wright A.T."/>
            <person name="Boxma B."/>
            <person name="Van Alen T."/>
            <person name="Hackstein J.H."/>
            <person name="Baker S.E."/>
            <person name="Grigoriev I.V."/>
            <person name="O'Malley M.A."/>
        </authorList>
    </citation>
    <scope>NUCLEOTIDE SEQUENCE [LARGE SCALE GENOMIC DNA]</scope>
    <source>
        <strain evidence="4 5">S4</strain>
    </source>
</reference>
<dbReference type="PANTHER" id="PTHR13031:SF0">
    <property type="entry name" value="RIBONUCLEASE P PROTEIN SUBUNIT P30"/>
    <property type="match status" value="1"/>
</dbReference>
<accession>A0A1Y1X5L1</accession>
<gene>
    <name evidence="4" type="ORF">BCR32DRAFT_204227</name>
</gene>
<keyword evidence="3" id="KW-0819">tRNA processing</keyword>
<comment type="similarity">
    <text evidence="2">Belongs to the eukaryotic/archaeal RNase P protein component 3 family.</text>
</comment>
<dbReference type="InterPro" id="IPR002738">
    <property type="entry name" value="RNase_P_p30"/>
</dbReference>
<protein>
    <submittedName>
        <fullName evidence="4">PHP domain-like protein</fullName>
    </submittedName>
</protein>
<organism evidence="4 5">
    <name type="scientific">Anaeromyces robustus</name>
    <dbReference type="NCBI Taxonomy" id="1754192"/>
    <lineage>
        <taxon>Eukaryota</taxon>
        <taxon>Fungi</taxon>
        <taxon>Fungi incertae sedis</taxon>
        <taxon>Chytridiomycota</taxon>
        <taxon>Chytridiomycota incertae sedis</taxon>
        <taxon>Neocallimastigomycetes</taxon>
        <taxon>Neocallimastigales</taxon>
        <taxon>Neocallimastigaceae</taxon>
        <taxon>Anaeromyces</taxon>
    </lineage>
</organism>
<dbReference type="EMBL" id="MCFG01000131">
    <property type="protein sequence ID" value="ORX80935.1"/>
    <property type="molecule type" value="Genomic_DNA"/>
</dbReference>
<evidence type="ECO:0000313" key="5">
    <source>
        <dbReference type="Proteomes" id="UP000193944"/>
    </source>
</evidence>
<reference evidence="4 5" key="2">
    <citation type="submission" date="2016-08" db="EMBL/GenBank/DDBJ databases">
        <title>Pervasive Adenine N6-methylation of Active Genes in Fungi.</title>
        <authorList>
            <consortium name="DOE Joint Genome Institute"/>
            <person name="Mondo S.J."/>
            <person name="Dannebaum R.O."/>
            <person name="Kuo R.C."/>
            <person name="Labutti K."/>
            <person name="Haridas S."/>
            <person name="Kuo A."/>
            <person name="Salamov A."/>
            <person name="Ahrendt S.R."/>
            <person name="Lipzen A."/>
            <person name="Sullivan W."/>
            <person name="Andreopoulos W.B."/>
            <person name="Clum A."/>
            <person name="Lindquist E."/>
            <person name="Daum C."/>
            <person name="Ramamoorthy G.K."/>
            <person name="Gryganskyi A."/>
            <person name="Culley D."/>
            <person name="Magnuson J.K."/>
            <person name="James T.Y."/>
            <person name="O'Malley M.A."/>
            <person name="Stajich J.E."/>
            <person name="Spatafora J.W."/>
            <person name="Visel A."/>
            <person name="Grigoriev I.V."/>
        </authorList>
    </citation>
    <scope>NUCLEOTIDE SEQUENCE [LARGE SCALE GENOMIC DNA]</scope>
    <source>
        <strain evidence="4 5">S4</strain>
    </source>
</reference>
<comment type="caution">
    <text evidence="4">The sequence shown here is derived from an EMBL/GenBank/DDBJ whole genome shotgun (WGS) entry which is preliminary data.</text>
</comment>
<dbReference type="Pfam" id="PF01876">
    <property type="entry name" value="RNase_P_p30"/>
    <property type="match status" value="1"/>
</dbReference>
<dbReference type="GO" id="GO:0000447">
    <property type="term" value="P:endonucleolytic cleavage in ITS1 to separate SSU-rRNA from 5.8S rRNA and LSU-rRNA from tricistronic rRNA transcript (SSU-rRNA, 5.8S rRNA, LSU-rRNA)"/>
    <property type="evidence" value="ECO:0007669"/>
    <property type="project" value="EnsemblFungi"/>
</dbReference>
<dbReference type="Gene3D" id="3.20.20.140">
    <property type="entry name" value="Metal-dependent hydrolases"/>
    <property type="match status" value="1"/>
</dbReference>
<dbReference type="OrthoDB" id="17948at2759"/>
<evidence type="ECO:0000256" key="3">
    <source>
        <dbReference type="ARBA" id="ARBA00022694"/>
    </source>
</evidence>
<feature type="non-terminal residue" evidence="4">
    <location>
        <position position="1"/>
    </location>
</feature>
<proteinExistence type="inferred from homology"/>
<evidence type="ECO:0000256" key="1">
    <source>
        <dbReference type="ARBA" id="ARBA00004123"/>
    </source>
</evidence>
<dbReference type="InterPro" id="IPR016195">
    <property type="entry name" value="Pol/histidinol_Pase-like"/>
</dbReference>
<dbReference type="GO" id="GO:0005655">
    <property type="term" value="C:nucleolar ribonuclease P complex"/>
    <property type="evidence" value="ECO:0007669"/>
    <property type="project" value="TreeGrafter"/>
</dbReference>
<dbReference type="GO" id="GO:0003723">
    <property type="term" value="F:RNA binding"/>
    <property type="evidence" value="ECO:0007669"/>
    <property type="project" value="TreeGrafter"/>
</dbReference>
<dbReference type="Proteomes" id="UP000193944">
    <property type="component" value="Unassembled WGS sequence"/>
</dbReference>
<dbReference type="PANTHER" id="PTHR13031">
    <property type="entry name" value="RIBONUCLEASE P SUBUNIT P30"/>
    <property type="match status" value="1"/>
</dbReference>